<dbReference type="InterPro" id="IPR017900">
    <property type="entry name" value="4Fe4S_Fe_S_CS"/>
</dbReference>
<dbReference type="Gene3D" id="3.30.70.20">
    <property type="match status" value="1"/>
</dbReference>
<evidence type="ECO:0000256" key="1">
    <source>
        <dbReference type="ARBA" id="ARBA00022723"/>
    </source>
</evidence>
<reference evidence="5 6" key="1">
    <citation type="submission" date="2019-03" db="EMBL/GenBank/DDBJ databases">
        <title>Genomic Encyclopedia of Type Strains, Phase IV (KMG-IV): sequencing the most valuable type-strain genomes for metagenomic binning, comparative biology and taxonomic classification.</title>
        <authorList>
            <person name="Goeker M."/>
        </authorList>
    </citation>
    <scope>NUCLEOTIDE SEQUENCE [LARGE SCALE GENOMIC DNA]</scope>
    <source>
        <strain evidence="5 6">DSM 24984</strain>
    </source>
</reference>
<name>A0A4R1KDX6_9BACT</name>
<dbReference type="Pfam" id="PF12838">
    <property type="entry name" value="Fer4_7"/>
    <property type="match status" value="1"/>
</dbReference>
<dbReference type="InterPro" id="IPR017896">
    <property type="entry name" value="4Fe4S_Fe-S-bd"/>
</dbReference>
<dbReference type="RefSeq" id="WP_132872210.1">
    <property type="nucleotide sequence ID" value="NZ_SMGG01000003.1"/>
</dbReference>
<dbReference type="GO" id="GO:0051536">
    <property type="term" value="F:iron-sulfur cluster binding"/>
    <property type="evidence" value="ECO:0007669"/>
    <property type="project" value="UniProtKB-KW"/>
</dbReference>
<dbReference type="Proteomes" id="UP000294614">
    <property type="component" value="Unassembled WGS sequence"/>
</dbReference>
<keyword evidence="2" id="KW-0408">Iron</keyword>
<protein>
    <submittedName>
        <fullName evidence="5">4Fe-4S dicluster protein</fullName>
    </submittedName>
</protein>
<dbReference type="EMBL" id="SMGG01000003">
    <property type="protein sequence ID" value="TCK62270.1"/>
    <property type="molecule type" value="Genomic_DNA"/>
</dbReference>
<dbReference type="AlphaFoldDB" id="A0A4R1KDX6"/>
<dbReference type="SUPFAM" id="SSF46548">
    <property type="entry name" value="alpha-helical ferredoxin"/>
    <property type="match status" value="1"/>
</dbReference>
<evidence type="ECO:0000313" key="6">
    <source>
        <dbReference type="Proteomes" id="UP000294614"/>
    </source>
</evidence>
<evidence type="ECO:0000259" key="4">
    <source>
        <dbReference type="PROSITE" id="PS51379"/>
    </source>
</evidence>
<evidence type="ECO:0000313" key="5">
    <source>
        <dbReference type="EMBL" id="TCK62270.1"/>
    </source>
</evidence>
<evidence type="ECO:0000256" key="2">
    <source>
        <dbReference type="ARBA" id="ARBA00023004"/>
    </source>
</evidence>
<organism evidence="5 6">
    <name type="scientific">Seleniivibrio woodruffii</name>
    <dbReference type="NCBI Taxonomy" id="1078050"/>
    <lineage>
        <taxon>Bacteria</taxon>
        <taxon>Pseudomonadati</taxon>
        <taxon>Deferribacterota</taxon>
        <taxon>Deferribacteres</taxon>
        <taxon>Deferribacterales</taxon>
        <taxon>Geovibrionaceae</taxon>
        <taxon>Seleniivibrio</taxon>
    </lineage>
</organism>
<dbReference type="GO" id="GO:0046872">
    <property type="term" value="F:metal ion binding"/>
    <property type="evidence" value="ECO:0007669"/>
    <property type="project" value="UniProtKB-KW"/>
</dbReference>
<feature type="domain" description="4Fe-4S ferredoxin-type" evidence="4">
    <location>
        <begin position="321"/>
        <end position="350"/>
    </location>
</feature>
<proteinExistence type="predicted"/>
<dbReference type="PROSITE" id="PS51379">
    <property type="entry name" value="4FE4S_FER_2"/>
    <property type="match status" value="2"/>
</dbReference>
<evidence type="ECO:0000256" key="3">
    <source>
        <dbReference type="ARBA" id="ARBA00023014"/>
    </source>
</evidence>
<gene>
    <name evidence="5" type="ORF">C8D98_0792</name>
</gene>
<comment type="caution">
    <text evidence="5">The sequence shown here is derived from an EMBL/GenBank/DDBJ whole genome shotgun (WGS) entry which is preliminary data.</text>
</comment>
<accession>A0A4R1KDX6</accession>
<keyword evidence="6" id="KW-1185">Reference proteome</keyword>
<keyword evidence="3" id="KW-0411">Iron-sulfur</keyword>
<keyword evidence="1" id="KW-0479">Metal-binding</keyword>
<sequence>MAHHTAKHGYSSLAERLNRFPLGAPPSESLYKILSILMSEKEAGLIAQLPIKPFRAETAADIWKVSVTEARNQLDALCDRALLLDIIENGQMTYVLPPPMAGFFEFSMMRTRGDIDQALLGQLYYQYLNVEEDFIKNLFVNGETQLGRVFVNESMLSEDNNLYVLDYERATEVIKTASHIGVSMCYCRHKMEHAGTACDAPMDICMTFNNVGSSLIRHGYARQIDVSECMDLLDQAYDHNLVQFGENSKTEVSFICNCCGCCCEAMIAARKFGIMNPVHTSYFLPEIDADKCTGCGKCAELCPVEAMMMVSANDPQKPKKKLAKLDERICLGCAVCLRGCKVDALKLNTREKRVITPETGVHKVVMMAVERGGLEHLIFDNRALFSHRAMAAIIGAILKMPPIKRWMAGEQVKSRYLYRLIQEKK</sequence>
<dbReference type="OrthoDB" id="9804603at2"/>
<dbReference type="SUPFAM" id="SSF54862">
    <property type="entry name" value="4Fe-4S ferredoxins"/>
    <property type="match status" value="1"/>
</dbReference>
<feature type="domain" description="4Fe-4S ferredoxin-type" evidence="4">
    <location>
        <begin position="283"/>
        <end position="312"/>
    </location>
</feature>
<dbReference type="PROSITE" id="PS00198">
    <property type="entry name" value="4FE4S_FER_1"/>
    <property type="match status" value="1"/>
</dbReference>